<proteinExistence type="predicted"/>
<dbReference type="Proteomes" id="UP000438429">
    <property type="component" value="Unassembled WGS sequence"/>
</dbReference>
<organism evidence="1 2">
    <name type="scientific">Scophthalmus maximus</name>
    <name type="common">Turbot</name>
    <name type="synonym">Psetta maxima</name>
    <dbReference type="NCBI Taxonomy" id="52904"/>
    <lineage>
        <taxon>Eukaryota</taxon>
        <taxon>Metazoa</taxon>
        <taxon>Chordata</taxon>
        <taxon>Craniata</taxon>
        <taxon>Vertebrata</taxon>
        <taxon>Euteleostomi</taxon>
        <taxon>Actinopterygii</taxon>
        <taxon>Neopterygii</taxon>
        <taxon>Teleostei</taxon>
        <taxon>Neoteleostei</taxon>
        <taxon>Acanthomorphata</taxon>
        <taxon>Carangaria</taxon>
        <taxon>Pleuronectiformes</taxon>
        <taxon>Pleuronectoidei</taxon>
        <taxon>Scophthalmidae</taxon>
        <taxon>Scophthalmus</taxon>
    </lineage>
</organism>
<dbReference type="AlphaFoldDB" id="A0A6A4SP34"/>
<accession>A0A6A4SP34</accession>
<comment type="caution">
    <text evidence="1">The sequence shown here is derived from an EMBL/GenBank/DDBJ whole genome shotgun (WGS) entry which is preliminary data.</text>
</comment>
<gene>
    <name evidence="1" type="ORF">F2P81_013746</name>
</gene>
<name>A0A6A4SP34_SCOMX</name>
<protein>
    <submittedName>
        <fullName evidence="1">Uncharacterized protein</fullName>
    </submittedName>
</protein>
<dbReference type="EMBL" id="VEVO01000012">
    <property type="protein sequence ID" value="KAF0033680.1"/>
    <property type="molecule type" value="Genomic_DNA"/>
</dbReference>
<evidence type="ECO:0000313" key="2">
    <source>
        <dbReference type="Proteomes" id="UP000438429"/>
    </source>
</evidence>
<reference evidence="1 2" key="1">
    <citation type="submission" date="2019-06" db="EMBL/GenBank/DDBJ databases">
        <title>Draft genomes of female and male turbot (Scophthalmus maximus).</title>
        <authorList>
            <person name="Xu H."/>
            <person name="Xu X.-W."/>
            <person name="Shao C."/>
            <person name="Chen S."/>
        </authorList>
    </citation>
    <scope>NUCLEOTIDE SEQUENCE [LARGE SCALE GENOMIC DNA]</scope>
    <source>
        <strain evidence="1">Ysfricsl-2016a</strain>
        <tissue evidence="1">Blood</tissue>
    </source>
</reference>
<evidence type="ECO:0000313" key="1">
    <source>
        <dbReference type="EMBL" id="KAF0033680.1"/>
    </source>
</evidence>
<sequence length="112" mass="11704">MRHVCVADHTISPMSLQNWCGICEALSFQSSTKRGTIAAEDSTASTDTVFTACPGVHTGVTPAFALAFVPVFTGVTPAFALAFVPVFTGVNRPFAGVTPVFAPASPWRSPVC</sequence>